<evidence type="ECO:0000313" key="2">
    <source>
        <dbReference type="EMBL" id="GFR65360.1"/>
    </source>
</evidence>
<dbReference type="Proteomes" id="UP000762676">
    <property type="component" value="Unassembled WGS sequence"/>
</dbReference>
<protein>
    <recommendedName>
        <fullName evidence="4">VWFD domain-containing protein</fullName>
    </recommendedName>
</protein>
<dbReference type="EMBL" id="BMAT01007489">
    <property type="protein sequence ID" value="GFR65360.1"/>
    <property type="molecule type" value="Genomic_DNA"/>
</dbReference>
<dbReference type="AlphaFoldDB" id="A0AAV4EYK1"/>
<organism evidence="2 3">
    <name type="scientific">Elysia marginata</name>
    <dbReference type="NCBI Taxonomy" id="1093978"/>
    <lineage>
        <taxon>Eukaryota</taxon>
        <taxon>Metazoa</taxon>
        <taxon>Spiralia</taxon>
        <taxon>Lophotrochozoa</taxon>
        <taxon>Mollusca</taxon>
        <taxon>Gastropoda</taxon>
        <taxon>Heterobranchia</taxon>
        <taxon>Euthyneura</taxon>
        <taxon>Panpulmonata</taxon>
        <taxon>Sacoglossa</taxon>
        <taxon>Placobranchoidea</taxon>
        <taxon>Plakobranchidae</taxon>
        <taxon>Elysia</taxon>
    </lineage>
</organism>
<reference evidence="2 3" key="1">
    <citation type="journal article" date="2021" name="Elife">
        <title>Chloroplast acquisition without the gene transfer in kleptoplastic sea slugs, Plakobranchus ocellatus.</title>
        <authorList>
            <person name="Maeda T."/>
            <person name="Takahashi S."/>
            <person name="Yoshida T."/>
            <person name="Shimamura S."/>
            <person name="Takaki Y."/>
            <person name="Nagai Y."/>
            <person name="Toyoda A."/>
            <person name="Suzuki Y."/>
            <person name="Arimoto A."/>
            <person name="Ishii H."/>
            <person name="Satoh N."/>
            <person name="Nishiyama T."/>
            <person name="Hasebe M."/>
            <person name="Maruyama T."/>
            <person name="Minagawa J."/>
            <person name="Obokata J."/>
            <person name="Shigenobu S."/>
        </authorList>
    </citation>
    <scope>NUCLEOTIDE SEQUENCE [LARGE SCALE GENOMIC DNA]</scope>
</reference>
<feature type="transmembrane region" description="Helical" evidence="1">
    <location>
        <begin position="38"/>
        <end position="55"/>
    </location>
</feature>
<proteinExistence type="predicted"/>
<evidence type="ECO:0000256" key="1">
    <source>
        <dbReference type="SAM" id="Phobius"/>
    </source>
</evidence>
<keyword evidence="3" id="KW-1185">Reference proteome</keyword>
<keyword evidence="1" id="KW-1133">Transmembrane helix</keyword>
<keyword evidence="1" id="KW-0472">Membrane</keyword>
<comment type="caution">
    <text evidence="2">The sequence shown here is derived from an EMBL/GenBank/DDBJ whole genome shotgun (WGS) entry which is preliminary data.</text>
</comment>
<keyword evidence="1" id="KW-0812">Transmembrane</keyword>
<accession>A0AAV4EYK1</accession>
<gene>
    <name evidence="2" type="ORF">ElyMa_003655700</name>
</gene>
<evidence type="ECO:0008006" key="4">
    <source>
        <dbReference type="Google" id="ProtNLM"/>
    </source>
</evidence>
<name>A0AAV4EYK1_9GAST</name>
<sequence>MSPTRINNQRTHENAAVHSKEDKGYNTIYIGLKKKAKLSWSWIIFLSFAFAMVGVRCQEKRCVCSLKDSSELFTYDHERLNLPLPCNYKLTSIKTRDGRCHITIDLAMTTEKGQKTRPSGLRFLVTQDGYKAGGIIDHRGVTPIDRNLRSGQTLTLPIVTSANGVNVLAYLDDSQSYKLSLTECKVTLHYKPGDYLGVYSHDYSSNYLYNPSDLCGDCDGTRNEVRMKLPQDMIGNIRSLKERDAAMLYMTSAHISGGPQKCFDYRNLISSCRKPTLLRALQVCGQLFNPRNPLVTCLSGRSEMGQILDTYFHCVRMFCQDNSRMGCRYIYDLASKMYCSVPLTTGC</sequence>
<evidence type="ECO:0000313" key="3">
    <source>
        <dbReference type="Proteomes" id="UP000762676"/>
    </source>
</evidence>